<feature type="compositionally biased region" description="Pro residues" evidence="10">
    <location>
        <begin position="142"/>
        <end position="155"/>
    </location>
</feature>
<dbReference type="PROSITE" id="PS51485">
    <property type="entry name" value="PHYTOCYANIN"/>
    <property type="match status" value="1"/>
</dbReference>
<comment type="similarity">
    <text evidence="9">Belongs to the early nodulin-like (ENODL) family.</text>
</comment>
<keyword evidence="4" id="KW-0732">Signal</keyword>
<evidence type="ECO:0000313" key="13">
    <source>
        <dbReference type="Proteomes" id="UP001054252"/>
    </source>
</evidence>
<protein>
    <recommendedName>
        <fullName evidence="11">Phytocyanin domain-containing protein</fullName>
    </recommendedName>
</protein>
<evidence type="ECO:0000256" key="1">
    <source>
        <dbReference type="ARBA" id="ARBA00004609"/>
    </source>
</evidence>
<keyword evidence="3" id="KW-0336">GPI-anchor</keyword>
<feature type="region of interest" description="Disordered" evidence="10">
    <location>
        <begin position="142"/>
        <end position="198"/>
    </location>
</feature>
<keyword evidence="13" id="KW-1185">Reference proteome</keyword>
<dbReference type="InterPro" id="IPR039391">
    <property type="entry name" value="Phytocyanin-like"/>
</dbReference>
<dbReference type="PANTHER" id="PTHR33021">
    <property type="entry name" value="BLUE COPPER PROTEIN"/>
    <property type="match status" value="1"/>
</dbReference>
<dbReference type="Gene3D" id="2.60.40.420">
    <property type="entry name" value="Cupredoxins - blue copper proteins"/>
    <property type="match status" value="1"/>
</dbReference>
<dbReference type="GO" id="GO:0009055">
    <property type="term" value="F:electron transfer activity"/>
    <property type="evidence" value="ECO:0007669"/>
    <property type="project" value="InterPro"/>
</dbReference>
<organism evidence="12 13">
    <name type="scientific">Rubroshorea leprosula</name>
    <dbReference type="NCBI Taxonomy" id="152421"/>
    <lineage>
        <taxon>Eukaryota</taxon>
        <taxon>Viridiplantae</taxon>
        <taxon>Streptophyta</taxon>
        <taxon>Embryophyta</taxon>
        <taxon>Tracheophyta</taxon>
        <taxon>Spermatophyta</taxon>
        <taxon>Magnoliopsida</taxon>
        <taxon>eudicotyledons</taxon>
        <taxon>Gunneridae</taxon>
        <taxon>Pentapetalae</taxon>
        <taxon>rosids</taxon>
        <taxon>malvids</taxon>
        <taxon>Malvales</taxon>
        <taxon>Dipterocarpaceae</taxon>
        <taxon>Rubroshorea</taxon>
    </lineage>
</organism>
<gene>
    <name evidence="12" type="ORF">SLEP1_g9668</name>
</gene>
<dbReference type="SUPFAM" id="SSF49503">
    <property type="entry name" value="Cupredoxins"/>
    <property type="match status" value="1"/>
</dbReference>
<dbReference type="GO" id="GO:0098552">
    <property type="term" value="C:side of membrane"/>
    <property type="evidence" value="ECO:0007669"/>
    <property type="project" value="UniProtKB-KW"/>
</dbReference>
<dbReference type="EMBL" id="BPVZ01000010">
    <property type="protein sequence ID" value="GKU96431.1"/>
    <property type="molecule type" value="Genomic_DNA"/>
</dbReference>
<evidence type="ECO:0000256" key="6">
    <source>
        <dbReference type="ARBA" id="ARBA00023157"/>
    </source>
</evidence>
<dbReference type="PANTHER" id="PTHR33021:SF185">
    <property type="entry name" value="EARLY NODULIN-LIKE PROTEIN 3-RELATED"/>
    <property type="match status" value="1"/>
</dbReference>
<dbReference type="AlphaFoldDB" id="A0AAV5IA53"/>
<evidence type="ECO:0000256" key="10">
    <source>
        <dbReference type="SAM" id="MobiDB-lite"/>
    </source>
</evidence>
<dbReference type="Proteomes" id="UP001054252">
    <property type="component" value="Unassembled WGS sequence"/>
</dbReference>
<dbReference type="InterPro" id="IPR008972">
    <property type="entry name" value="Cupredoxin"/>
</dbReference>
<name>A0AAV5IA53_9ROSI</name>
<dbReference type="InterPro" id="IPR003245">
    <property type="entry name" value="Phytocyanin_dom"/>
</dbReference>
<evidence type="ECO:0000313" key="12">
    <source>
        <dbReference type="EMBL" id="GKU96431.1"/>
    </source>
</evidence>
<proteinExistence type="inferred from homology"/>
<evidence type="ECO:0000256" key="4">
    <source>
        <dbReference type="ARBA" id="ARBA00022729"/>
    </source>
</evidence>
<evidence type="ECO:0000256" key="3">
    <source>
        <dbReference type="ARBA" id="ARBA00022622"/>
    </source>
</evidence>
<keyword evidence="8" id="KW-0449">Lipoprotein</keyword>
<dbReference type="InterPro" id="IPR041846">
    <property type="entry name" value="ENL_dom"/>
</dbReference>
<accession>A0AAV5IA53</accession>
<evidence type="ECO:0000259" key="11">
    <source>
        <dbReference type="PROSITE" id="PS51485"/>
    </source>
</evidence>
<comment type="caution">
    <text evidence="12">The sequence shown here is derived from an EMBL/GenBank/DDBJ whole genome shotgun (WGS) entry which is preliminary data.</text>
</comment>
<reference evidence="12 13" key="1">
    <citation type="journal article" date="2021" name="Commun. Biol.">
        <title>The genome of Shorea leprosula (Dipterocarpaceae) highlights the ecological relevance of drought in aseasonal tropical rainforests.</title>
        <authorList>
            <person name="Ng K.K.S."/>
            <person name="Kobayashi M.J."/>
            <person name="Fawcett J.A."/>
            <person name="Hatakeyama M."/>
            <person name="Paape T."/>
            <person name="Ng C.H."/>
            <person name="Ang C.C."/>
            <person name="Tnah L.H."/>
            <person name="Lee C.T."/>
            <person name="Nishiyama T."/>
            <person name="Sese J."/>
            <person name="O'Brien M.J."/>
            <person name="Copetti D."/>
            <person name="Mohd Noor M.I."/>
            <person name="Ong R.C."/>
            <person name="Putra M."/>
            <person name="Sireger I.Z."/>
            <person name="Indrioko S."/>
            <person name="Kosugi Y."/>
            <person name="Izuno A."/>
            <person name="Isagi Y."/>
            <person name="Lee S.L."/>
            <person name="Shimizu K.K."/>
        </authorList>
    </citation>
    <scope>NUCLEOTIDE SEQUENCE [LARGE SCALE GENOMIC DNA]</scope>
    <source>
        <strain evidence="12">214</strain>
    </source>
</reference>
<keyword evidence="6" id="KW-1015">Disulfide bond</keyword>
<keyword evidence="7" id="KW-0325">Glycoprotein</keyword>
<dbReference type="FunFam" id="2.60.40.420:FF:000010">
    <property type="entry name" value="Early nodulin-like protein 1"/>
    <property type="match status" value="1"/>
</dbReference>
<evidence type="ECO:0000256" key="2">
    <source>
        <dbReference type="ARBA" id="ARBA00022475"/>
    </source>
</evidence>
<evidence type="ECO:0000256" key="9">
    <source>
        <dbReference type="ARBA" id="ARBA00035011"/>
    </source>
</evidence>
<keyword evidence="5" id="KW-0472">Membrane</keyword>
<evidence type="ECO:0000256" key="7">
    <source>
        <dbReference type="ARBA" id="ARBA00023180"/>
    </source>
</evidence>
<evidence type="ECO:0000256" key="5">
    <source>
        <dbReference type="ARBA" id="ARBA00023136"/>
    </source>
</evidence>
<evidence type="ECO:0000256" key="8">
    <source>
        <dbReference type="ARBA" id="ARBA00023288"/>
    </source>
</evidence>
<feature type="compositionally biased region" description="Pro residues" evidence="10">
    <location>
        <begin position="164"/>
        <end position="174"/>
    </location>
</feature>
<keyword evidence="2" id="KW-1003">Cell membrane</keyword>
<comment type="subcellular location">
    <subcellularLocation>
        <location evidence="1">Cell membrane</location>
        <topology evidence="1">Lipid-anchor</topology>
        <topology evidence="1">GPI-anchor</topology>
    </subcellularLocation>
</comment>
<feature type="domain" description="Phytocyanin" evidence="11">
    <location>
        <begin position="33"/>
        <end position="134"/>
    </location>
</feature>
<sequence>MFCDWYLGMCSKNFLGCLMITTVMSLISSSKAYKFYVGGRDGWVANPKENYNHWAGRNRFQVNDTLFFRYKKGSDSVLVVSKEDYFSCNITNPIKSLTDGNSEFKFDRSGPFFFISGNANNCNKGQKLIVVVLAVRHKHHYPPLPTPSPSPPAMSPAPVIDSPLSPPVSSPPSESPEAGDSDGPSMVDGPAAPAPSHKNWGSLTSELSTWLVVGLSVGVSVVLGSFSVV</sequence>
<dbReference type="CDD" id="cd11019">
    <property type="entry name" value="OsENODL1_like"/>
    <property type="match status" value="1"/>
</dbReference>
<dbReference type="GO" id="GO:0005886">
    <property type="term" value="C:plasma membrane"/>
    <property type="evidence" value="ECO:0007669"/>
    <property type="project" value="UniProtKB-SubCell"/>
</dbReference>
<dbReference type="Pfam" id="PF02298">
    <property type="entry name" value="Cu_bind_like"/>
    <property type="match status" value="1"/>
</dbReference>